<dbReference type="STRING" id="136037.A0A067QWQ8"/>
<dbReference type="FunFam" id="3.40.50.12760:FF:000002">
    <property type="entry name" value="Cap methyltransferase 2"/>
    <property type="match status" value="1"/>
</dbReference>
<dbReference type="EMBL" id="KK853274">
    <property type="protein sequence ID" value="KDR09094.1"/>
    <property type="molecule type" value="Genomic_DNA"/>
</dbReference>
<evidence type="ECO:0000256" key="4">
    <source>
        <dbReference type="ARBA" id="ARBA00021134"/>
    </source>
</evidence>
<evidence type="ECO:0000256" key="5">
    <source>
        <dbReference type="ARBA" id="ARBA00022490"/>
    </source>
</evidence>
<dbReference type="InterPro" id="IPR025807">
    <property type="entry name" value="Adrift-typ_MeTrfase"/>
</dbReference>
<evidence type="ECO:0000256" key="10">
    <source>
        <dbReference type="ARBA" id="ARBA00023242"/>
    </source>
</evidence>
<evidence type="ECO:0000256" key="1">
    <source>
        <dbReference type="ARBA" id="ARBA00004123"/>
    </source>
</evidence>
<dbReference type="eggNOG" id="KOG3674">
    <property type="taxonomic scope" value="Eukaryota"/>
</dbReference>
<dbReference type="InParanoid" id="A0A067QWQ8"/>
<evidence type="ECO:0000313" key="19">
    <source>
        <dbReference type="Proteomes" id="UP000027135"/>
    </source>
</evidence>
<dbReference type="Pfam" id="PF01728">
    <property type="entry name" value="FtsJ"/>
    <property type="match status" value="1"/>
</dbReference>
<comment type="subcellular location">
    <subcellularLocation>
        <location evidence="2">Cytoplasm</location>
    </subcellularLocation>
    <subcellularLocation>
        <location evidence="1">Nucleus</location>
    </subcellularLocation>
</comment>
<dbReference type="SUPFAM" id="SSF53335">
    <property type="entry name" value="S-adenosyl-L-methionine-dependent methyltransferases"/>
    <property type="match status" value="1"/>
</dbReference>
<feature type="active site" description="Proton acceptor" evidence="15">
    <location>
        <position position="311"/>
    </location>
</feature>
<dbReference type="AlphaFoldDB" id="A0A067QWQ8"/>
<dbReference type="OrthoDB" id="429597at2759"/>
<feature type="binding site" evidence="15">
    <location>
        <position position="203"/>
    </location>
    <ligand>
        <name>S-adenosyl-L-methionine</name>
        <dbReference type="ChEBI" id="CHEBI:59789"/>
    </ligand>
</feature>
<keyword evidence="7" id="KW-0507">mRNA processing</keyword>
<evidence type="ECO:0000256" key="16">
    <source>
        <dbReference type="SAM" id="MobiDB-lite"/>
    </source>
</evidence>
<name>A0A067QWQ8_ZOONE</name>
<evidence type="ECO:0000256" key="13">
    <source>
        <dbReference type="ARBA" id="ARBA00078839"/>
    </source>
</evidence>
<dbReference type="GO" id="GO:0004483">
    <property type="term" value="F:methyltransferase cap1 activity"/>
    <property type="evidence" value="ECO:0007669"/>
    <property type="project" value="UniProtKB-ARBA"/>
</dbReference>
<protein>
    <recommendedName>
        <fullName evidence="4">Cap-specific mRNA (nucleoside-2'-O-)-methyltransferase 2</fullName>
        <ecNumber evidence="3">2.1.1.296</ecNumber>
    </recommendedName>
    <alternativeName>
        <fullName evidence="14">Cap methyltransferase 2</fullName>
    </alternativeName>
    <alternativeName>
        <fullName evidence="12">Cap2 2'O-ribose methyltransferase 2</fullName>
    </alternativeName>
    <alternativeName>
        <fullName evidence="13">FtsJ methyltransferase domain-containing protein 1</fullName>
    </alternativeName>
</protein>
<dbReference type="GO" id="GO:0005737">
    <property type="term" value="C:cytoplasm"/>
    <property type="evidence" value="ECO:0007669"/>
    <property type="project" value="UniProtKB-SubCell"/>
</dbReference>
<evidence type="ECO:0000256" key="8">
    <source>
        <dbReference type="ARBA" id="ARBA00022679"/>
    </source>
</evidence>
<dbReference type="InterPro" id="IPR029063">
    <property type="entry name" value="SAM-dependent_MTases_sf"/>
</dbReference>
<evidence type="ECO:0000259" key="17">
    <source>
        <dbReference type="PROSITE" id="PS51614"/>
    </source>
</evidence>
<feature type="binding site" evidence="15">
    <location>
        <position position="271"/>
    </location>
    <ligand>
        <name>S-adenosyl-L-methionine</name>
        <dbReference type="ChEBI" id="CHEBI:59789"/>
    </ligand>
</feature>
<dbReference type="InterPro" id="IPR050851">
    <property type="entry name" value="mRNA_Cap_2O-Ribose_MeTrfase"/>
</dbReference>
<dbReference type="GO" id="GO:0006370">
    <property type="term" value="P:7-methylguanosine mRNA capping"/>
    <property type="evidence" value="ECO:0007669"/>
    <property type="project" value="TreeGrafter"/>
</dbReference>
<sequence>MPQPGSFLSLGEEQRLHRNSASEQSSKSTDGVYGDIPASFSGRSNRNCERMTRNDYEELENEVLKYFDKKFYFRPPLQDWKLPEPSKIFVADGWKELRLQQLKTELNNVKSKLDLYNLNDWHKHTRAMNKAGEIQWKLRNELEPEFLTQAWCKFYENAMSFILVTPVVVINECLNSVHLCEAPGAFITSLNHYLKLHNPGIKWKWLATTLNPYYEGNPLSCMINDDRFILQTLESWNFGLDDTGNLMDVKNMLHLAKEAAGMGDVLLVTADGSIDCQENPGEQESIVSSLHYCEAVSALHILAKGGSFLLKMFTMYEHETVCLMFLLCCSFTTVQVFKPATSKEGNSEVYVVCLEYRGKDFMEPWLEVLRKHFGPELPDKAMFPQTSIPQDFLDQLYDCTSMFKNLQTDVIETNIRVYERGRTRGEAHKMKKLRYLIADHFMKTYDMQKLSESDEVVGKSKLKKTMTLNMDPRAEEGSFSDRRKKSKLEPLQLLEVLKEELDSMAVKWPFSDDVKHLQFPPCVDGFKLQVGKPVKTVDSSKFCLGRLLRIRNQVREIARNYIHPSPSIESYVQTSPSLPNGISCENEVAANLNEESELSQKFRKAYPRRNLTILNYKEKLWTSLESGNEEAEINAFWDIMDAFDMMWREDNLLLQGYPMLTQFNVGIVYMLCHLFDEVEFVKPIKEDFAVQFIGFRQWNPKMRSFLEEVDSTIEKLRSEGCNQTVLSLFPINMLCERYSSSSKAEGESYEQPHKREDGSGQSKKLDDCDNTFYKCVTEVNHLCVKEQVSDIIASILEQQRHSSI</sequence>
<dbReference type="PANTHER" id="PTHR16121:SF2">
    <property type="entry name" value="CAP-SPECIFIC MRNA (NUCLEOSIDE-2'-O-)-METHYLTRANSFERASE 2"/>
    <property type="match status" value="1"/>
</dbReference>
<dbReference type="Gene3D" id="3.40.50.12760">
    <property type="match status" value="2"/>
</dbReference>
<dbReference type="PANTHER" id="PTHR16121">
    <property type="entry name" value="CAP-SPECIFIC MRNA (NUCLEOSIDE-2'-O-)-METHYLTRANSFERASE 1-RELATED"/>
    <property type="match status" value="1"/>
</dbReference>
<feature type="region of interest" description="Disordered" evidence="16">
    <location>
        <begin position="745"/>
        <end position="764"/>
    </location>
</feature>
<feature type="domain" description="Adrift-type SAM-dependent 2'-O-MTase" evidence="17">
    <location>
        <begin position="145"/>
        <end position="358"/>
    </location>
</feature>
<dbReference type="EC" id="2.1.1.296" evidence="3"/>
<evidence type="ECO:0000256" key="3">
    <source>
        <dbReference type="ARBA" id="ARBA00012770"/>
    </source>
</evidence>
<feature type="region of interest" description="Disordered" evidence="16">
    <location>
        <begin position="1"/>
        <end position="38"/>
    </location>
</feature>
<evidence type="ECO:0000256" key="12">
    <source>
        <dbReference type="ARBA" id="ARBA00075600"/>
    </source>
</evidence>
<keyword evidence="6 15" id="KW-0489">Methyltransferase</keyword>
<dbReference type="GO" id="GO:0005634">
    <property type="term" value="C:nucleus"/>
    <property type="evidence" value="ECO:0007669"/>
    <property type="project" value="UniProtKB-SubCell"/>
</dbReference>
<dbReference type="FunCoup" id="A0A067QWQ8">
    <property type="interactions" value="2040"/>
</dbReference>
<evidence type="ECO:0000256" key="7">
    <source>
        <dbReference type="ARBA" id="ARBA00022664"/>
    </source>
</evidence>
<dbReference type="GO" id="GO:0032259">
    <property type="term" value="P:methylation"/>
    <property type="evidence" value="ECO:0007669"/>
    <property type="project" value="UniProtKB-KW"/>
</dbReference>
<evidence type="ECO:0000313" key="18">
    <source>
        <dbReference type="EMBL" id="KDR09094.1"/>
    </source>
</evidence>
<dbReference type="Proteomes" id="UP000027135">
    <property type="component" value="Unassembled WGS sequence"/>
</dbReference>
<proteinExistence type="predicted"/>
<keyword evidence="19" id="KW-1185">Reference proteome</keyword>
<evidence type="ECO:0000256" key="11">
    <source>
        <dbReference type="ARBA" id="ARBA00049477"/>
    </source>
</evidence>
<dbReference type="OMA" id="NIRTFHK"/>
<keyword evidence="9 15" id="KW-0949">S-adenosyl-L-methionine</keyword>
<evidence type="ECO:0000256" key="2">
    <source>
        <dbReference type="ARBA" id="ARBA00004496"/>
    </source>
</evidence>
<gene>
    <name evidence="18" type="ORF">L798_01050</name>
</gene>
<evidence type="ECO:0000256" key="9">
    <source>
        <dbReference type="ARBA" id="ARBA00022691"/>
    </source>
</evidence>
<comment type="catalytic activity">
    <reaction evidence="11">
        <text>a 5'-end (N(7)-methyl 5'-triphosphoguanosine)-(2'-O-methyl-ribonucleoside)-(ribonucleotide) in mRNA + S-adenosyl-L-methionine = a 5'-end (N(7)-methyl 5'-triphosphoguanosine)-(2'-O-methyl-ribonucleoside)-(2'-O-methyl-ribonucleotide) in mRNA + S-adenosyl-L-homocysteine + H(+)</text>
        <dbReference type="Rhea" id="RHEA:67024"/>
        <dbReference type="Rhea" id="RHEA-COMP:17169"/>
        <dbReference type="Rhea" id="RHEA-COMP:17170"/>
        <dbReference type="ChEBI" id="CHEBI:15378"/>
        <dbReference type="ChEBI" id="CHEBI:57856"/>
        <dbReference type="ChEBI" id="CHEBI:59789"/>
        <dbReference type="ChEBI" id="CHEBI:167612"/>
        <dbReference type="ChEBI" id="CHEBI:167614"/>
        <dbReference type="EC" id="2.1.1.296"/>
    </reaction>
</comment>
<dbReference type="InterPro" id="IPR002877">
    <property type="entry name" value="RNA_MeTrfase_FtsJ_dom"/>
</dbReference>
<reference evidence="18 19" key="1">
    <citation type="journal article" date="2014" name="Nat. Commun.">
        <title>Molecular traces of alternative social organization in a termite genome.</title>
        <authorList>
            <person name="Terrapon N."/>
            <person name="Li C."/>
            <person name="Robertson H.M."/>
            <person name="Ji L."/>
            <person name="Meng X."/>
            <person name="Booth W."/>
            <person name="Chen Z."/>
            <person name="Childers C.P."/>
            <person name="Glastad K.M."/>
            <person name="Gokhale K."/>
            <person name="Gowin J."/>
            <person name="Gronenberg W."/>
            <person name="Hermansen R.A."/>
            <person name="Hu H."/>
            <person name="Hunt B.G."/>
            <person name="Huylmans A.K."/>
            <person name="Khalil S.M."/>
            <person name="Mitchell R.D."/>
            <person name="Munoz-Torres M.C."/>
            <person name="Mustard J.A."/>
            <person name="Pan H."/>
            <person name="Reese J.T."/>
            <person name="Scharf M.E."/>
            <person name="Sun F."/>
            <person name="Vogel H."/>
            <person name="Xiao J."/>
            <person name="Yang W."/>
            <person name="Yang Z."/>
            <person name="Yang Z."/>
            <person name="Zhou J."/>
            <person name="Zhu J."/>
            <person name="Brent C.S."/>
            <person name="Elsik C.G."/>
            <person name="Goodisman M.A."/>
            <person name="Liberles D.A."/>
            <person name="Roe R.M."/>
            <person name="Vargo E.L."/>
            <person name="Vilcinskas A."/>
            <person name="Wang J."/>
            <person name="Bornberg-Bauer E."/>
            <person name="Korb J."/>
            <person name="Zhang G."/>
            <person name="Liebig J."/>
        </authorList>
    </citation>
    <scope>NUCLEOTIDE SEQUENCE [LARGE SCALE GENOMIC DNA]</scope>
    <source>
        <tissue evidence="18">Whole organism</tissue>
    </source>
</reference>
<evidence type="ECO:0000256" key="14">
    <source>
        <dbReference type="ARBA" id="ARBA00081266"/>
    </source>
</evidence>
<dbReference type="GO" id="GO:0120550">
    <property type="term" value="F:methyltransferase cap2 activity"/>
    <property type="evidence" value="ECO:0007669"/>
    <property type="project" value="UniProtKB-EC"/>
</dbReference>
<evidence type="ECO:0000256" key="6">
    <source>
        <dbReference type="ARBA" id="ARBA00022603"/>
    </source>
</evidence>
<keyword evidence="10" id="KW-0539">Nucleus</keyword>
<evidence type="ECO:0000256" key="15">
    <source>
        <dbReference type="PROSITE-ProRule" id="PRU00946"/>
    </source>
</evidence>
<dbReference type="PROSITE" id="PS51614">
    <property type="entry name" value="SAM_MT_ADRIFT"/>
    <property type="match status" value="1"/>
</dbReference>
<keyword evidence="5" id="KW-0963">Cytoplasm</keyword>
<feature type="binding site" evidence="15">
    <location>
        <position position="184"/>
    </location>
    <ligand>
        <name>S-adenosyl-L-methionine</name>
        <dbReference type="ChEBI" id="CHEBI:59789"/>
    </ligand>
</feature>
<keyword evidence="8 15" id="KW-0808">Transferase</keyword>
<feature type="compositionally biased region" description="Polar residues" evidence="16">
    <location>
        <begin position="19"/>
        <end position="29"/>
    </location>
</feature>
<organism evidence="18 19">
    <name type="scientific">Zootermopsis nevadensis</name>
    <name type="common">Dampwood termite</name>
    <dbReference type="NCBI Taxonomy" id="136037"/>
    <lineage>
        <taxon>Eukaryota</taxon>
        <taxon>Metazoa</taxon>
        <taxon>Ecdysozoa</taxon>
        <taxon>Arthropoda</taxon>
        <taxon>Hexapoda</taxon>
        <taxon>Insecta</taxon>
        <taxon>Pterygota</taxon>
        <taxon>Neoptera</taxon>
        <taxon>Polyneoptera</taxon>
        <taxon>Dictyoptera</taxon>
        <taxon>Blattodea</taxon>
        <taxon>Blattoidea</taxon>
        <taxon>Termitoidae</taxon>
        <taxon>Termopsidae</taxon>
        <taxon>Zootermopsis</taxon>
    </lineage>
</organism>
<accession>A0A067QWQ8</accession>